<name>G3B830_CANTC</name>
<proteinExistence type="inferred from homology"/>
<dbReference type="eggNOG" id="KOG1993">
    <property type="taxonomic scope" value="Eukaryota"/>
</dbReference>
<comment type="subcellular location">
    <subcellularLocation>
        <location evidence="1">Nucleus</location>
    </subcellularLocation>
</comment>
<dbReference type="Gene3D" id="1.25.10.10">
    <property type="entry name" value="Leucine-rich Repeat Variant"/>
    <property type="match status" value="1"/>
</dbReference>
<dbReference type="InterPro" id="IPR016024">
    <property type="entry name" value="ARM-type_fold"/>
</dbReference>
<sequence length="982" mass="113970">MHLSEENLVSVLSTANESERSAVQNEAEAQLKQWEVQSGFYYSLQSVYLNTDLALQVRWLAIICFKNGIDKHWRPTRLHAIAKDEKQRIKARLFLLMNEKNNQLSVQNAHSIARIVRFEFPADWPDLFDEIHKSLEEFVFVKNDLTSTNNLLIVLNHIIKTLSAVRIGRSRHAMQSKSPIIIPLLVKLYNKFFQSWTTSLDLGIMEICYLVLKNLRRLIPESYEEIHKHHEVSDFLKVSVGHLEMLISQHDRYSSDLIERYAKCYSKLYFNIININPTTFILMPCSNDIVTFFFNYLNSDAEKIYKGTEDDNFWETIALKGFLILKKLITYIFKKGAITLKQPKDKQDIVNAVEKLKTQFFNVQVVQQLCDLIINWYLLLKPSDLESWLLEPEEWCNEEFSSSWEYQIRPCAENFFQDLIKYFKDDLSEYLFNKISSNLLGANKNILVQDSILCCFQLSADSIADKVDFNQLLREVFIPLALRNEDVEDKIIKRRICLIISEWVKINCSKESRVEIYQLLLTFISANDKIHDQVVKLGATQCLRTIVDDWDFDKRDFSPFLTAYVDNLIQVLQQMNFTESKLYILQTLGVLVERCNPLISYETLMALLNIIPKYWEISNSANENILKNSLIRILKSLVIALNENSLATHSIALPMIRSCCMENSDNYQLLSEDAYDLWHSVLQFFPNSSSSESKSTVDELFEMVNFGLMNSTEVLQSILSIVRSYTLLSPEIFTNRSVTDLLRILSGYLNTMRDDSFDEFIALMDILFLQNSKNEAFLKAMIDSGLVNSMISIVLDENQSIVKANEILLVLSRLAYSSSDFFLEMLGYLSNNLSNFLTTWIKYYINNGSARNKKINLLAFLALLNTSIPKKNEFFIRLFPDVVNNVLLFLEEIQETSLEKVYNSSLIYDEHRYLDPDIKENGEKIRYISLLQRADPVFNVNLKAYLVESINLLKSSLSPQEFNELLSLLDEYSVEQLQKFAA</sequence>
<gene>
    <name evidence="6" type="ORF">CANTEDRAFT_126120</name>
</gene>
<comment type="similarity">
    <text evidence="2">Belongs to the importin beta family.</text>
</comment>
<protein>
    <recommendedName>
        <fullName evidence="5">Importin N-terminal domain-containing protein</fullName>
    </recommendedName>
</protein>
<organism evidence="7">
    <name type="scientific">Candida tenuis (strain ATCC 10573 / BCRC 21748 / CBS 615 / JCM 9827 / NBRC 10315 / NRRL Y-1498 / VKM Y-70)</name>
    <name type="common">Yeast</name>
    <name type="synonym">Yamadazyma tenuis</name>
    <dbReference type="NCBI Taxonomy" id="590646"/>
    <lineage>
        <taxon>Eukaryota</taxon>
        <taxon>Fungi</taxon>
        <taxon>Dikarya</taxon>
        <taxon>Ascomycota</taxon>
        <taxon>Saccharomycotina</taxon>
        <taxon>Pichiomycetes</taxon>
        <taxon>Debaryomycetaceae</taxon>
        <taxon>Yamadazyma</taxon>
    </lineage>
</organism>
<dbReference type="KEGG" id="cten:18249149"/>
<dbReference type="Pfam" id="PF03810">
    <property type="entry name" value="IBN_N"/>
    <property type="match status" value="1"/>
</dbReference>
<keyword evidence="3" id="KW-0813">Transport</keyword>
<dbReference type="Proteomes" id="UP000000707">
    <property type="component" value="Unassembled WGS sequence"/>
</dbReference>
<dbReference type="EMBL" id="GL996527">
    <property type="protein sequence ID" value="EGV62337.1"/>
    <property type="molecule type" value="Genomic_DNA"/>
</dbReference>
<keyword evidence="4" id="KW-0539">Nucleus</keyword>
<dbReference type="SMART" id="SM00913">
    <property type="entry name" value="IBN_N"/>
    <property type="match status" value="1"/>
</dbReference>
<dbReference type="SUPFAM" id="SSF48371">
    <property type="entry name" value="ARM repeat"/>
    <property type="match status" value="1"/>
</dbReference>
<dbReference type="STRING" id="590646.G3B830"/>
<dbReference type="InterPro" id="IPR011989">
    <property type="entry name" value="ARM-like"/>
</dbReference>
<dbReference type="InterPro" id="IPR058669">
    <property type="entry name" value="TPR_IPO7/11-like"/>
</dbReference>
<keyword evidence="7" id="KW-1185">Reference proteome</keyword>
<evidence type="ECO:0000259" key="5">
    <source>
        <dbReference type="PROSITE" id="PS50166"/>
    </source>
</evidence>
<dbReference type="PANTHER" id="PTHR10997">
    <property type="entry name" value="IMPORTIN-7, 8, 11"/>
    <property type="match status" value="1"/>
</dbReference>
<dbReference type="HOGENOM" id="CLU_003886_0_0_1"/>
<feature type="domain" description="Importin N-terminal" evidence="5">
    <location>
        <begin position="27"/>
        <end position="99"/>
    </location>
</feature>
<dbReference type="OrthoDB" id="361693at2759"/>
<dbReference type="GeneID" id="18249149"/>
<dbReference type="InterPro" id="IPR001494">
    <property type="entry name" value="Importin-beta_N"/>
</dbReference>
<evidence type="ECO:0000256" key="3">
    <source>
        <dbReference type="ARBA" id="ARBA00022448"/>
    </source>
</evidence>
<dbReference type="AlphaFoldDB" id="G3B830"/>
<dbReference type="Pfam" id="PF25758">
    <property type="entry name" value="TPR_IPO11"/>
    <property type="match status" value="1"/>
</dbReference>
<evidence type="ECO:0000256" key="1">
    <source>
        <dbReference type="ARBA" id="ARBA00004123"/>
    </source>
</evidence>
<evidence type="ECO:0000313" key="7">
    <source>
        <dbReference type="Proteomes" id="UP000000707"/>
    </source>
</evidence>
<reference evidence="6 7" key="1">
    <citation type="journal article" date="2011" name="Proc. Natl. Acad. Sci. U.S.A.">
        <title>Comparative genomics of xylose-fermenting fungi for enhanced biofuel production.</title>
        <authorList>
            <person name="Wohlbach D.J."/>
            <person name="Kuo A."/>
            <person name="Sato T.K."/>
            <person name="Potts K.M."/>
            <person name="Salamov A.A."/>
            <person name="LaButti K.M."/>
            <person name="Sun H."/>
            <person name="Clum A."/>
            <person name="Pangilinan J.L."/>
            <person name="Lindquist E.A."/>
            <person name="Lucas S."/>
            <person name="Lapidus A."/>
            <person name="Jin M."/>
            <person name="Gunawan C."/>
            <person name="Balan V."/>
            <person name="Dale B.E."/>
            <person name="Jeffries T.W."/>
            <person name="Zinkel R."/>
            <person name="Barry K.W."/>
            <person name="Grigoriev I.V."/>
            <person name="Gasch A.P."/>
        </authorList>
    </citation>
    <scope>NUCLEOTIDE SEQUENCE [LARGE SCALE GENOMIC DNA]</scope>
    <source>
        <strain evidence="7">ATCC 10573 / BCRC 21748 / CBS 615 / JCM 9827 / NBRC 10315 / NRRL Y-1498 / VKM Y-70</strain>
    </source>
</reference>
<dbReference type="PANTHER" id="PTHR10997:SF7">
    <property type="entry name" value="IMPORTIN-11"/>
    <property type="match status" value="1"/>
</dbReference>
<evidence type="ECO:0000313" key="6">
    <source>
        <dbReference type="EMBL" id="EGV62337.1"/>
    </source>
</evidence>
<dbReference type="PROSITE" id="PS50166">
    <property type="entry name" value="IMPORTIN_B_NT"/>
    <property type="match status" value="1"/>
</dbReference>
<accession>G3B830</accession>
<dbReference type="GO" id="GO:0005829">
    <property type="term" value="C:cytosol"/>
    <property type="evidence" value="ECO:0007669"/>
    <property type="project" value="TreeGrafter"/>
</dbReference>
<dbReference type="GO" id="GO:0006606">
    <property type="term" value="P:protein import into nucleus"/>
    <property type="evidence" value="ECO:0007669"/>
    <property type="project" value="TreeGrafter"/>
</dbReference>
<dbReference type="GO" id="GO:0031267">
    <property type="term" value="F:small GTPase binding"/>
    <property type="evidence" value="ECO:0007669"/>
    <property type="project" value="InterPro"/>
</dbReference>
<evidence type="ECO:0000256" key="4">
    <source>
        <dbReference type="ARBA" id="ARBA00023242"/>
    </source>
</evidence>
<dbReference type="GO" id="GO:0005635">
    <property type="term" value="C:nuclear envelope"/>
    <property type="evidence" value="ECO:0007669"/>
    <property type="project" value="TreeGrafter"/>
</dbReference>
<dbReference type="RefSeq" id="XP_006688507.1">
    <property type="nucleotide sequence ID" value="XM_006688444.1"/>
</dbReference>
<evidence type="ECO:0000256" key="2">
    <source>
        <dbReference type="ARBA" id="ARBA00007991"/>
    </source>
</evidence>